<dbReference type="SUPFAM" id="SSF53756">
    <property type="entry name" value="UDP-Glycosyltransferase/glycogen phosphorylase"/>
    <property type="match status" value="1"/>
</dbReference>
<protein>
    <recommendedName>
        <fullName evidence="1">DUF4166 domain-containing protein</fullName>
    </recommendedName>
</protein>
<evidence type="ECO:0000313" key="2">
    <source>
        <dbReference type="EMBL" id="ODS22965.1"/>
    </source>
</evidence>
<dbReference type="Proteomes" id="UP000242502">
    <property type="component" value="Unassembled WGS sequence"/>
</dbReference>
<accession>A0A1D2QN25</accession>
<dbReference type="InterPro" id="IPR025311">
    <property type="entry name" value="DUF4166"/>
</dbReference>
<feature type="domain" description="DUF4166" evidence="1">
    <location>
        <begin position="187"/>
        <end position="364"/>
    </location>
</feature>
<dbReference type="STRING" id="62101.AB835_11470"/>
<gene>
    <name evidence="2" type="ORF">AB835_11470</name>
</gene>
<evidence type="ECO:0000259" key="1">
    <source>
        <dbReference type="Pfam" id="PF13761"/>
    </source>
</evidence>
<dbReference type="Pfam" id="PF13761">
    <property type="entry name" value="DUF4166"/>
    <property type="match status" value="1"/>
</dbReference>
<reference evidence="2 3" key="1">
    <citation type="journal article" date="2016" name="Appl. Environ. Microbiol.">
        <title>Lack of Overt Genome Reduction in the Bryostatin-Producing Bryozoan Symbiont "Candidatus Endobugula sertula".</title>
        <authorList>
            <person name="Miller I.J."/>
            <person name="Vanee N."/>
            <person name="Fong S.S."/>
            <person name="Lim-Fong G.E."/>
            <person name="Kwan J.C."/>
        </authorList>
    </citation>
    <scope>NUCLEOTIDE SEQUENCE [LARGE SCALE GENOMIC DNA]</scope>
    <source>
        <strain evidence="2">AB1-4</strain>
    </source>
</reference>
<comment type="caution">
    <text evidence="2">The sequence shown here is derived from an EMBL/GenBank/DDBJ whole genome shotgun (WGS) entry which is preliminary data.</text>
</comment>
<dbReference type="AlphaFoldDB" id="A0A1D2QN25"/>
<name>A0A1D2QN25_9GAMM</name>
<proteinExistence type="predicted"/>
<dbReference type="EMBL" id="MDLC01000045">
    <property type="protein sequence ID" value="ODS22965.1"/>
    <property type="molecule type" value="Genomic_DNA"/>
</dbReference>
<evidence type="ECO:0000313" key="3">
    <source>
        <dbReference type="Proteomes" id="UP000242502"/>
    </source>
</evidence>
<sequence>MTLGTHLDWCKQAIYHEIEKLAAHFPDTVFHFTEGNANNSTYLKSNDQCFKLAYINYERYLPEYDFVVHHGGAGILYYCLQYAKPSIVLPQDCDQFDHAARLYDGNDFFHGKDALQFMARYGDNCGVFNLTNKVFYWSDTIATVTYPWLRGVRNTLLRFRKVGRIDNVALKNEPIFKSIFGDTWGDLPLVMQKHYSNRPYSDDVTQVEGFLDVMCKPPLTYLSPLMKIMGQIPMRNETAVPVTVYFESDENTKSLHFNRIFRFKGQKPYLFHSRMLQLKDNQVIEIMRFGLCWKMRYSWDGQKVILKHDGYALSLFGHFIPIPLTLLIGNGYAEEIPIDDNTFSMVTHITHSLWGKLYEYKGQFVIEADG</sequence>
<dbReference type="Gene3D" id="3.40.50.2000">
    <property type="entry name" value="Glycogen Phosphorylase B"/>
    <property type="match status" value="1"/>
</dbReference>
<organism evidence="2 3">
    <name type="scientific">Candidatus Endobugula sertula</name>
    <name type="common">Bugula neritina bacterial symbiont</name>
    <dbReference type="NCBI Taxonomy" id="62101"/>
    <lineage>
        <taxon>Bacteria</taxon>
        <taxon>Pseudomonadati</taxon>
        <taxon>Pseudomonadota</taxon>
        <taxon>Gammaproteobacteria</taxon>
        <taxon>Cellvibrionales</taxon>
        <taxon>Cellvibrionaceae</taxon>
        <taxon>Candidatus Endobugula</taxon>
    </lineage>
</organism>